<evidence type="ECO:0000256" key="7">
    <source>
        <dbReference type="SAM" id="Phobius"/>
    </source>
</evidence>
<feature type="transmembrane region" description="Helical" evidence="7">
    <location>
        <begin position="61"/>
        <end position="77"/>
    </location>
</feature>
<evidence type="ECO:0000313" key="9">
    <source>
        <dbReference type="Proteomes" id="UP000595362"/>
    </source>
</evidence>
<evidence type="ECO:0000256" key="5">
    <source>
        <dbReference type="ARBA" id="ARBA00023136"/>
    </source>
</evidence>
<feature type="transmembrane region" description="Helical" evidence="7">
    <location>
        <begin position="89"/>
        <end position="108"/>
    </location>
</feature>
<dbReference type="EMBL" id="CP066681">
    <property type="protein sequence ID" value="QQG37482.1"/>
    <property type="molecule type" value="Genomic_DNA"/>
</dbReference>
<comment type="similarity">
    <text evidence="2 6">Belongs to the ABC-3 integral membrane protein family.</text>
</comment>
<evidence type="ECO:0000256" key="1">
    <source>
        <dbReference type="ARBA" id="ARBA00004141"/>
    </source>
</evidence>
<keyword evidence="4 7" id="KW-1133">Transmembrane helix</keyword>
<dbReference type="GO" id="GO:0055085">
    <property type="term" value="P:transmembrane transport"/>
    <property type="evidence" value="ECO:0007669"/>
    <property type="project" value="InterPro"/>
</dbReference>
<proteinExistence type="inferred from homology"/>
<dbReference type="InterPro" id="IPR037294">
    <property type="entry name" value="ABC_BtuC-like"/>
</dbReference>
<name>A0A7T5R4R3_9BACT</name>
<evidence type="ECO:0000256" key="6">
    <source>
        <dbReference type="RuleBase" id="RU003943"/>
    </source>
</evidence>
<feature type="transmembrane region" description="Helical" evidence="7">
    <location>
        <begin position="27"/>
        <end position="49"/>
    </location>
</feature>
<comment type="subcellular location">
    <subcellularLocation>
        <location evidence="6">Cell membrane</location>
        <topology evidence="6">Multi-pass membrane protein</topology>
    </subcellularLocation>
    <subcellularLocation>
        <location evidence="1">Membrane</location>
        <topology evidence="1">Multi-pass membrane protein</topology>
    </subcellularLocation>
</comment>
<protein>
    <submittedName>
        <fullName evidence="8">Metal ABC transporter permease</fullName>
    </submittedName>
</protein>
<organism evidence="8 9">
    <name type="scientific">Micavibrio aeruginosavorus</name>
    <dbReference type="NCBI Taxonomy" id="349221"/>
    <lineage>
        <taxon>Bacteria</taxon>
        <taxon>Pseudomonadati</taxon>
        <taxon>Bdellovibrionota</taxon>
        <taxon>Bdellovibrionia</taxon>
        <taxon>Bdellovibrionales</taxon>
        <taxon>Pseudobdellovibrionaceae</taxon>
        <taxon>Micavibrio</taxon>
    </lineage>
</organism>
<accession>A0A7T5R4R3</accession>
<dbReference type="GO" id="GO:0043190">
    <property type="term" value="C:ATP-binding cassette (ABC) transporter complex"/>
    <property type="evidence" value="ECO:0007669"/>
    <property type="project" value="InterPro"/>
</dbReference>
<keyword evidence="3 6" id="KW-0812">Transmembrane</keyword>
<feature type="transmembrane region" description="Helical" evidence="7">
    <location>
        <begin position="129"/>
        <end position="149"/>
    </location>
</feature>
<dbReference type="GO" id="GO:0010043">
    <property type="term" value="P:response to zinc ion"/>
    <property type="evidence" value="ECO:0007669"/>
    <property type="project" value="TreeGrafter"/>
</dbReference>
<feature type="transmembrane region" description="Helical" evidence="7">
    <location>
        <begin position="198"/>
        <end position="216"/>
    </location>
</feature>
<dbReference type="PANTHER" id="PTHR30477">
    <property type="entry name" value="ABC-TRANSPORTER METAL-BINDING PROTEIN"/>
    <property type="match status" value="1"/>
</dbReference>
<dbReference type="AlphaFoldDB" id="A0A7T5R4R3"/>
<keyword evidence="6" id="KW-0813">Transport</keyword>
<dbReference type="SUPFAM" id="SSF81345">
    <property type="entry name" value="ABC transporter involved in vitamin B12 uptake, BtuC"/>
    <property type="match status" value="1"/>
</dbReference>
<dbReference type="InterPro" id="IPR001626">
    <property type="entry name" value="ABC_TroCD"/>
</dbReference>
<evidence type="ECO:0000256" key="4">
    <source>
        <dbReference type="ARBA" id="ARBA00022989"/>
    </source>
</evidence>
<keyword evidence="5 7" id="KW-0472">Membrane</keyword>
<dbReference type="Proteomes" id="UP000595362">
    <property type="component" value="Chromosome"/>
</dbReference>
<dbReference type="Pfam" id="PF00950">
    <property type="entry name" value="ABC-3"/>
    <property type="match status" value="2"/>
</dbReference>
<feature type="transmembrane region" description="Helical" evidence="7">
    <location>
        <begin position="155"/>
        <end position="186"/>
    </location>
</feature>
<sequence>MLGLMAPALTAGVMVSALHVPLGQEVLRRGIIFIDLAIAQIAALGVVIGKTLLHVEEGWEVFIPAIGFALGGSFLFAWLEKRVPEHQEALIGCAFVLAASLILILLANDPHGGEAVEGLLAGQILWVDWMQIGQTALVYAASLTAWFLLPHRRRVLFYGLFPVVVTLSVQLVGVYLVFASLIMPALGAARFRGRHQLAGGYFISFSALGLGLLFSVVADLPAGPTLVCALAALSAAGGLLPERKMTCK</sequence>
<gene>
    <name evidence="8" type="ORF">HYS17_11815</name>
</gene>
<evidence type="ECO:0000256" key="2">
    <source>
        <dbReference type="ARBA" id="ARBA00008034"/>
    </source>
</evidence>
<evidence type="ECO:0000256" key="3">
    <source>
        <dbReference type="ARBA" id="ARBA00022692"/>
    </source>
</evidence>
<evidence type="ECO:0000313" key="8">
    <source>
        <dbReference type="EMBL" id="QQG37482.1"/>
    </source>
</evidence>
<dbReference type="PANTHER" id="PTHR30477:SF19">
    <property type="entry name" value="METAL ABC TRANSPORTER PERMEASE"/>
    <property type="match status" value="1"/>
</dbReference>
<reference evidence="8 9" key="1">
    <citation type="submission" date="2020-07" db="EMBL/GenBank/DDBJ databases">
        <title>Huge and variable diversity of episymbiotic CPR bacteria and DPANN archaea in groundwater ecosystems.</title>
        <authorList>
            <person name="He C.Y."/>
            <person name="Keren R."/>
            <person name="Whittaker M."/>
            <person name="Farag I.F."/>
            <person name="Doudna J."/>
            <person name="Cate J.H.D."/>
            <person name="Banfield J.F."/>
        </authorList>
    </citation>
    <scope>NUCLEOTIDE SEQUENCE [LARGE SCALE GENOMIC DNA]</scope>
    <source>
        <strain evidence="8">NC_groundwater_70_Ag_B-0.1um_54_66</strain>
    </source>
</reference>